<protein>
    <submittedName>
        <fullName evidence="2 3">Uncharacterized protein LOC136086670 isoform X1</fullName>
    </submittedName>
</protein>
<dbReference type="RefSeq" id="XP_065664966.1">
    <property type="nucleotide sequence ID" value="XM_065808894.1"/>
</dbReference>
<evidence type="ECO:0000313" key="2">
    <source>
        <dbReference type="RefSeq" id="XP_065664966.1"/>
    </source>
</evidence>
<evidence type="ECO:0000313" key="4">
    <source>
        <dbReference type="RefSeq" id="XP_065664968.1"/>
    </source>
</evidence>
<keyword evidence="1" id="KW-1185">Reference proteome</keyword>
<dbReference type="RefSeq" id="XP_065664967.1">
    <property type="nucleotide sequence ID" value="XM_065808895.1"/>
</dbReference>
<reference evidence="2 3" key="1">
    <citation type="submission" date="2025-05" db="UniProtKB">
        <authorList>
            <consortium name="RefSeq"/>
        </authorList>
    </citation>
    <scope>IDENTIFICATION</scope>
</reference>
<dbReference type="GeneID" id="136086670"/>
<accession>A0ABM4CST1</accession>
<dbReference type="Proteomes" id="UP001652625">
    <property type="component" value="Chromosome 11"/>
</dbReference>
<name>A0ABM4CST1_HYDVU</name>
<evidence type="ECO:0000313" key="1">
    <source>
        <dbReference type="Proteomes" id="UP001652625"/>
    </source>
</evidence>
<sequence>MSNLPLVLPSLQPSQSTLISSITFSESSVSVNSSHLMKAANEAFVSANSIKTFLAQHPSTCQYTEEVDSGKVSISTRQHIIRVVVHKMISACGSYPDRYQKISVAALLSEALVLPACIFYDSTNRHGFLERGLENARRKLPGSQKKFVWSHKKRINSTRCDTTQLADPELAELSQPAGHSVELQNPKRYPVDSCLAHYV</sequence>
<proteinExistence type="predicted"/>
<evidence type="ECO:0000313" key="3">
    <source>
        <dbReference type="RefSeq" id="XP_065664967.1"/>
    </source>
</evidence>
<gene>
    <name evidence="2 3 4" type="primary">LOC136086670</name>
</gene>
<dbReference type="RefSeq" id="XP_065664968.1">
    <property type="nucleotide sequence ID" value="XM_065808896.1"/>
</dbReference>
<organism evidence="1 3">
    <name type="scientific">Hydra vulgaris</name>
    <name type="common">Hydra</name>
    <name type="synonym">Hydra attenuata</name>
    <dbReference type="NCBI Taxonomy" id="6087"/>
    <lineage>
        <taxon>Eukaryota</taxon>
        <taxon>Metazoa</taxon>
        <taxon>Cnidaria</taxon>
        <taxon>Hydrozoa</taxon>
        <taxon>Hydroidolina</taxon>
        <taxon>Anthoathecata</taxon>
        <taxon>Aplanulata</taxon>
        <taxon>Hydridae</taxon>
        <taxon>Hydra</taxon>
    </lineage>
</organism>